<feature type="compositionally biased region" description="Basic and acidic residues" evidence="1">
    <location>
        <begin position="41"/>
        <end position="52"/>
    </location>
</feature>
<proteinExistence type="predicted"/>
<name>A0A2Z7DDQ3_9LAMI</name>
<keyword evidence="3" id="KW-1185">Reference proteome</keyword>
<reference evidence="2 3" key="1">
    <citation type="journal article" date="2015" name="Proc. Natl. Acad. Sci. U.S.A.">
        <title>The resurrection genome of Boea hygrometrica: A blueprint for survival of dehydration.</title>
        <authorList>
            <person name="Xiao L."/>
            <person name="Yang G."/>
            <person name="Zhang L."/>
            <person name="Yang X."/>
            <person name="Zhao S."/>
            <person name="Ji Z."/>
            <person name="Zhou Q."/>
            <person name="Hu M."/>
            <person name="Wang Y."/>
            <person name="Chen M."/>
            <person name="Xu Y."/>
            <person name="Jin H."/>
            <person name="Xiao X."/>
            <person name="Hu G."/>
            <person name="Bao F."/>
            <person name="Hu Y."/>
            <person name="Wan P."/>
            <person name="Li L."/>
            <person name="Deng X."/>
            <person name="Kuang T."/>
            <person name="Xiang C."/>
            <person name="Zhu J.K."/>
            <person name="Oliver M.J."/>
            <person name="He Y."/>
        </authorList>
    </citation>
    <scope>NUCLEOTIDE SEQUENCE [LARGE SCALE GENOMIC DNA]</scope>
    <source>
        <strain evidence="3">cv. XS01</strain>
    </source>
</reference>
<evidence type="ECO:0000256" key="1">
    <source>
        <dbReference type="SAM" id="MobiDB-lite"/>
    </source>
</evidence>
<sequence length="52" mass="6708">MRTRRKLEEGSRRKLEKNENQTQIRRRMRTRRIRKSRRKLEKNENQTQIRKE</sequence>
<dbReference type="AlphaFoldDB" id="A0A2Z7DDQ3"/>
<organism evidence="2 3">
    <name type="scientific">Dorcoceras hygrometricum</name>
    <dbReference type="NCBI Taxonomy" id="472368"/>
    <lineage>
        <taxon>Eukaryota</taxon>
        <taxon>Viridiplantae</taxon>
        <taxon>Streptophyta</taxon>
        <taxon>Embryophyta</taxon>
        <taxon>Tracheophyta</taxon>
        <taxon>Spermatophyta</taxon>
        <taxon>Magnoliopsida</taxon>
        <taxon>eudicotyledons</taxon>
        <taxon>Gunneridae</taxon>
        <taxon>Pentapetalae</taxon>
        <taxon>asterids</taxon>
        <taxon>lamiids</taxon>
        <taxon>Lamiales</taxon>
        <taxon>Gesneriaceae</taxon>
        <taxon>Didymocarpoideae</taxon>
        <taxon>Trichosporeae</taxon>
        <taxon>Loxocarpinae</taxon>
        <taxon>Dorcoceras</taxon>
    </lineage>
</organism>
<accession>A0A2Z7DDQ3</accession>
<feature type="compositionally biased region" description="Basic residues" evidence="1">
    <location>
        <begin position="24"/>
        <end position="40"/>
    </location>
</feature>
<feature type="region of interest" description="Disordered" evidence="1">
    <location>
        <begin position="1"/>
        <end position="52"/>
    </location>
</feature>
<dbReference type="Proteomes" id="UP000250235">
    <property type="component" value="Unassembled WGS sequence"/>
</dbReference>
<protein>
    <submittedName>
        <fullName evidence="2">Uncharacterized protein</fullName>
    </submittedName>
</protein>
<dbReference type="EMBL" id="KQ988511">
    <property type="protein sequence ID" value="KZV55524.1"/>
    <property type="molecule type" value="Genomic_DNA"/>
</dbReference>
<evidence type="ECO:0000313" key="3">
    <source>
        <dbReference type="Proteomes" id="UP000250235"/>
    </source>
</evidence>
<feature type="compositionally biased region" description="Basic and acidic residues" evidence="1">
    <location>
        <begin position="1"/>
        <end position="19"/>
    </location>
</feature>
<evidence type="ECO:0000313" key="2">
    <source>
        <dbReference type="EMBL" id="KZV55524.1"/>
    </source>
</evidence>
<gene>
    <name evidence="2" type="ORF">F511_09635</name>
</gene>